<name>A0AAV7LNV8_PLEWA</name>
<reference evidence="2" key="1">
    <citation type="journal article" date="2022" name="bioRxiv">
        <title>Sequencing and chromosome-scale assembly of the giantPleurodeles waltlgenome.</title>
        <authorList>
            <person name="Brown T."/>
            <person name="Elewa A."/>
            <person name="Iarovenko S."/>
            <person name="Subramanian E."/>
            <person name="Araus A.J."/>
            <person name="Petzold A."/>
            <person name="Susuki M."/>
            <person name="Suzuki K.-i.T."/>
            <person name="Hayashi T."/>
            <person name="Toyoda A."/>
            <person name="Oliveira C."/>
            <person name="Osipova E."/>
            <person name="Leigh N.D."/>
            <person name="Simon A."/>
            <person name="Yun M.H."/>
        </authorList>
    </citation>
    <scope>NUCLEOTIDE SEQUENCE</scope>
    <source>
        <strain evidence="2">20211129_DDA</strain>
        <tissue evidence="2">Liver</tissue>
    </source>
</reference>
<proteinExistence type="predicted"/>
<protein>
    <submittedName>
        <fullName evidence="2">Uncharacterized protein</fullName>
    </submittedName>
</protein>
<keyword evidence="3" id="KW-1185">Reference proteome</keyword>
<evidence type="ECO:0000313" key="2">
    <source>
        <dbReference type="EMBL" id="KAJ1092245.1"/>
    </source>
</evidence>
<organism evidence="2 3">
    <name type="scientific">Pleurodeles waltl</name>
    <name type="common">Iberian ribbed newt</name>
    <dbReference type="NCBI Taxonomy" id="8319"/>
    <lineage>
        <taxon>Eukaryota</taxon>
        <taxon>Metazoa</taxon>
        <taxon>Chordata</taxon>
        <taxon>Craniata</taxon>
        <taxon>Vertebrata</taxon>
        <taxon>Euteleostomi</taxon>
        <taxon>Amphibia</taxon>
        <taxon>Batrachia</taxon>
        <taxon>Caudata</taxon>
        <taxon>Salamandroidea</taxon>
        <taxon>Salamandridae</taxon>
        <taxon>Pleurodelinae</taxon>
        <taxon>Pleurodeles</taxon>
    </lineage>
</organism>
<dbReference type="EMBL" id="JANPWB010000015">
    <property type="protein sequence ID" value="KAJ1092245.1"/>
    <property type="molecule type" value="Genomic_DNA"/>
</dbReference>
<evidence type="ECO:0000256" key="1">
    <source>
        <dbReference type="SAM" id="MobiDB-lite"/>
    </source>
</evidence>
<dbReference type="Proteomes" id="UP001066276">
    <property type="component" value="Chromosome 11"/>
</dbReference>
<feature type="region of interest" description="Disordered" evidence="1">
    <location>
        <begin position="1"/>
        <end position="33"/>
    </location>
</feature>
<accession>A0AAV7LNV8</accession>
<feature type="region of interest" description="Disordered" evidence="1">
    <location>
        <begin position="65"/>
        <end position="116"/>
    </location>
</feature>
<dbReference type="AlphaFoldDB" id="A0AAV7LNV8"/>
<comment type="caution">
    <text evidence="2">The sequence shown here is derived from an EMBL/GenBank/DDBJ whole genome shotgun (WGS) entry which is preliminary data.</text>
</comment>
<gene>
    <name evidence="2" type="ORF">NDU88_005357</name>
</gene>
<sequence>MEGDVVPGLPNRAVLAGRSGLPRPRSERSPPVKVRVRALGAAPLEKSQQGPDGKRCRATAVVRVWPGDAPRGPRGTLTRKQRHTASIIKRDNPVRRPGKIKSPLPDTGAPTDNGPQIVLPHLATIRGARLESHLIHWEE</sequence>
<evidence type="ECO:0000313" key="3">
    <source>
        <dbReference type="Proteomes" id="UP001066276"/>
    </source>
</evidence>